<organism evidence="5 6">
    <name type="scientific">Westerdykella ornata</name>
    <dbReference type="NCBI Taxonomy" id="318751"/>
    <lineage>
        <taxon>Eukaryota</taxon>
        <taxon>Fungi</taxon>
        <taxon>Dikarya</taxon>
        <taxon>Ascomycota</taxon>
        <taxon>Pezizomycotina</taxon>
        <taxon>Dothideomycetes</taxon>
        <taxon>Pleosporomycetidae</taxon>
        <taxon>Pleosporales</taxon>
        <taxon>Sporormiaceae</taxon>
        <taxon>Westerdykella</taxon>
    </lineage>
</organism>
<dbReference type="GO" id="GO:0005737">
    <property type="term" value="C:cytoplasm"/>
    <property type="evidence" value="ECO:0007669"/>
    <property type="project" value="TreeGrafter"/>
</dbReference>
<feature type="non-terminal residue" evidence="5">
    <location>
        <position position="1"/>
    </location>
</feature>
<dbReference type="FunFam" id="3.40.50.980:FF:000001">
    <property type="entry name" value="Non-ribosomal peptide synthetase"/>
    <property type="match status" value="1"/>
</dbReference>
<accession>A0A6A6JIX6</accession>
<dbReference type="EMBL" id="ML986493">
    <property type="protein sequence ID" value="KAF2276610.1"/>
    <property type="molecule type" value="Genomic_DNA"/>
</dbReference>
<dbReference type="PANTHER" id="PTHR45527">
    <property type="entry name" value="NONRIBOSOMAL PEPTIDE SYNTHETASE"/>
    <property type="match status" value="1"/>
</dbReference>
<keyword evidence="1" id="KW-0596">Phosphopantetheine</keyword>
<dbReference type="Gene3D" id="3.30.559.30">
    <property type="entry name" value="Nonribosomal peptide synthetase, condensation domain"/>
    <property type="match status" value="1"/>
</dbReference>
<dbReference type="Proteomes" id="UP000800097">
    <property type="component" value="Unassembled WGS sequence"/>
</dbReference>
<evidence type="ECO:0000256" key="2">
    <source>
        <dbReference type="ARBA" id="ARBA00022553"/>
    </source>
</evidence>
<dbReference type="AlphaFoldDB" id="A0A6A6JIX6"/>
<dbReference type="PROSITE" id="PS00455">
    <property type="entry name" value="AMP_BINDING"/>
    <property type="match status" value="1"/>
</dbReference>
<keyword evidence="2" id="KW-0597">Phosphoprotein</keyword>
<proteinExistence type="predicted"/>
<keyword evidence="6" id="KW-1185">Reference proteome</keyword>
<protein>
    <submittedName>
        <fullName evidence="5">Acetyl-CoA synthetase-like protein</fullName>
    </submittedName>
</protein>
<evidence type="ECO:0000259" key="4">
    <source>
        <dbReference type="Pfam" id="PF00501"/>
    </source>
</evidence>
<dbReference type="GeneID" id="54548753"/>
<dbReference type="Pfam" id="PF00501">
    <property type="entry name" value="AMP-binding"/>
    <property type="match status" value="1"/>
</dbReference>
<evidence type="ECO:0000256" key="1">
    <source>
        <dbReference type="ARBA" id="ARBA00022450"/>
    </source>
</evidence>
<dbReference type="InterPro" id="IPR020845">
    <property type="entry name" value="AMP-binding_CS"/>
</dbReference>
<keyword evidence="3" id="KW-0436">Ligase</keyword>
<reference evidence="5" key="1">
    <citation type="journal article" date="2020" name="Stud. Mycol.">
        <title>101 Dothideomycetes genomes: a test case for predicting lifestyles and emergence of pathogens.</title>
        <authorList>
            <person name="Haridas S."/>
            <person name="Albert R."/>
            <person name="Binder M."/>
            <person name="Bloem J."/>
            <person name="Labutti K."/>
            <person name="Salamov A."/>
            <person name="Andreopoulos B."/>
            <person name="Baker S."/>
            <person name="Barry K."/>
            <person name="Bills G."/>
            <person name="Bluhm B."/>
            <person name="Cannon C."/>
            <person name="Castanera R."/>
            <person name="Culley D."/>
            <person name="Daum C."/>
            <person name="Ezra D."/>
            <person name="Gonzalez J."/>
            <person name="Henrissat B."/>
            <person name="Kuo A."/>
            <person name="Liang C."/>
            <person name="Lipzen A."/>
            <person name="Lutzoni F."/>
            <person name="Magnuson J."/>
            <person name="Mondo S."/>
            <person name="Nolan M."/>
            <person name="Ohm R."/>
            <person name="Pangilinan J."/>
            <person name="Park H.-J."/>
            <person name="Ramirez L."/>
            <person name="Alfaro M."/>
            <person name="Sun H."/>
            <person name="Tritt A."/>
            <person name="Yoshinaga Y."/>
            <person name="Zwiers L.-H."/>
            <person name="Turgeon B."/>
            <person name="Goodwin S."/>
            <person name="Spatafora J."/>
            <person name="Crous P."/>
            <person name="Grigoriev I."/>
        </authorList>
    </citation>
    <scope>NUCLEOTIDE SEQUENCE</scope>
    <source>
        <strain evidence="5">CBS 379.55</strain>
    </source>
</reference>
<name>A0A6A6JIX6_WESOR</name>
<dbReference type="PANTHER" id="PTHR45527:SF12">
    <property type="entry name" value="NONRIBOSOMAL PEPTIDE SYNTHETASE IVOA"/>
    <property type="match status" value="1"/>
</dbReference>
<evidence type="ECO:0000313" key="5">
    <source>
        <dbReference type="EMBL" id="KAF2276610.1"/>
    </source>
</evidence>
<sequence length="486" mass="53556">CQVRLLVKVLKTGLRVFLEYRNSFIPTEQAKNVASTVDKVLSDILTKPDLSVGHVSYLSDRNRRQIEKWNSDPLPNVQKTVHDIIYENVKRLPEAEAVCSWDGNFTYQELDHYACILASHLISNGIGPEIIVPLCFDKSKWNMVAVLATLYAGGAFIPLDPAYPRERVQHLVSSTNAKIVLCSRPHVELLQGTAAKVVPVDLETIESLPIPEERPASKAESHNAAYIIPTSGTTGQPKLTLIQHGNFCTNATGHVRRLLLDAVKPIRVLQFAAHSFDASIIEILTPLMIGGTVCIPDEHTRLNDAAKVINEMRVTWAQLTPTFVRFLEPSMVPTMATIILMGEPMTQANLDTWSKINLINGYGPSECAVASVISPPLSPTSDPKNIGYPVSCHAWVVNPDNYNERVPVGCVGELLVEGHIVGRGYLNDEQKTAQAFIHSVDWATDRDFRGYLTGDLVCQNPDGSFNIIGRKDSQVVSTPLLLQGEV</sequence>
<dbReference type="FunFam" id="3.40.50.12780:FF:000014">
    <property type="entry name" value="Nonribosomal peptide synthetase 1"/>
    <property type="match status" value="1"/>
</dbReference>
<dbReference type="InterPro" id="IPR000873">
    <property type="entry name" value="AMP-dep_synth/lig_dom"/>
</dbReference>
<dbReference type="SUPFAM" id="SSF56801">
    <property type="entry name" value="Acetyl-CoA synthetase-like"/>
    <property type="match status" value="1"/>
</dbReference>
<dbReference type="InterPro" id="IPR042099">
    <property type="entry name" value="ANL_N_sf"/>
</dbReference>
<dbReference type="GO" id="GO:0044550">
    <property type="term" value="P:secondary metabolite biosynthetic process"/>
    <property type="evidence" value="ECO:0007669"/>
    <property type="project" value="TreeGrafter"/>
</dbReference>
<gene>
    <name evidence="5" type="ORF">EI97DRAFT_376826</name>
</gene>
<feature type="domain" description="AMP-dependent synthetase/ligase" evidence="4">
    <location>
        <begin position="87"/>
        <end position="426"/>
    </location>
</feature>
<dbReference type="OrthoDB" id="416786at2759"/>
<dbReference type="RefSeq" id="XP_033654149.1">
    <property type="nucleotide sequence ID" value="XM_033795578.1"/>
</dbReference>
<dbReference type="GO" id="GO:0043041">
    <property type="term" value="P:amino acid activation for nonribosomal peptide biosynthetic process"/>
    <property type="evidence" value="ECO:0007669"/>
    <property type="project" value="TreeGrafter"/>
</dbReference>
<evidence type="ECO:0000313" key="6">
    <source>
        <dbReference type="Proteomes" id="UP000800097"/>
    </source>
</evidence>
<dbReference type="GO" id="GO:0016874">
    <property type="term" value="F:ligase activity"/>
    <property type="evidence" value="ECO:0007669"/>
    <property type="project" value="UniProtKB-KW"/>
</dbReference>
<dbReference type="Gene3D" id="3.40.50.12780">
    <property type="entry name" value="N-terminal domain of ligase-like"/>
    <property type="match status" value="1"/>
</dbReference>
<evidence type="ECO:0000256" key="3">
    <source>
        <dbReference type="ARBA" id="ARBA00022598"/>
    </source>
</evidence>
<dbReference type="CDD" id="cd05918">
    <property type="entry name" value="A_NRPS_SidN3_like"/>
    <property type="match status" value="1"/>
</dbReference>
<dbReference type="GO" id="GO:0031177">
    <property type="term" value="F:phosphopantetheine binding"/>
    <property type="evidence" value="ECO:0007669"/>
    <property type="project" value="TreeGrafter"/>
</dbReference>